<sequence>MNEENNQIIRITFAETIEWLEKFIEKSNYFSDWLTRKQKHDNSITRSDIGSMNAIKVKKNFVYFLNGLRVMVDSCPPELIPLLYHFHAVLEGQGKELKNQAEQKADRVMEQYQKIEETKNQEFNPAGNAEQGRETFERIVATISNYDLFPEDEIAPDNSPEGQAAVKELERLLEQK</sequence>
<keyword evidence="2" id="KW-1185">Reference proteome</keyword>
<dbReference type="OrthoDB" id="10481421at2759"/>
<name>A0A9W4T948_9GLOM</name>
<evidence type="ECO:0000313" key="2">
    <source>
        <dbReference type="Proteomes" id="UP001153678"/>
    </source>
</evidence>
<dbReference type="EMBL" id="CAMKVN010015365">
    <property type="protein sequence ID" value="CAI2196976.1"/>
    <property type="molecule type" value="Genomic_DNA"/>
</dbReference>
<protein>
    <submittedName>
        <fullName evidence="1">16543_t:CDS:1</fullName>
    </submittedName>
</protein>
<dbReference type="AlphaFoldDB" id="A0A9W4T948"/>
<evidence type="ECO:0000313" key="1">
    <source>
        <dbReference type="EMBL" id="CAI2196976.1"/>
    </source>
</evidence>
<organism evidence="1 2">
    <name type="scientific">Funneliformis geosporum</name>
    <dbReference type="NCBI Taxonomy" id="1117311"/>
    <lineage>
        <taxon>Eukaryota</taxon>
        <taxon>Fungi</taxon>
        <taxon>Fungi incertae sedis</taxon>
        <taxon>Mucoromycota</taxon>
        <taxon>Glomeromycotina</taxon>
        <taxon>Glomeromycetes</taxon>
        <taxon>Glomerales</taxon>
        <taxon>Glomeraceae</taxon>
        <taxon>Funneliformis</taxon>
    </lineage>
</organism>
<reference evidence="1" key="1">
    <citation type="submission" date="2022-08" db="EMBL/GenBank/DDBJ databases">
        <authorList>
            <person name="Kallberg Y."/>
            <person name="Tangrot J."/>
            <person name="Rosling A."/>
        </authorList>
    </citation>
    <scope>NUCLEOTIDE SEQUENCE</scope>
    <source>
        <strain evidence="1">Wild A</strain>
    </source>
</reference>
<proteinExistence type="predicted"/>
<comment type="caution">
    <text evidence="1">The sequence shown here is derived from an EMBL/GenBank/DDBJ whole genome shotgun (WGS) entry which is preliminary data.</text>
</comment>
<dbReference type="Proteomes" id="UP001153678">
    <property type="component" value="Unassembled WGS sequence"/>
</dbReference>
<accession>A0A9W4T948</accession>
<gene>
    <name evidence="1" type="ORF">FWILDA_LOCUS17846</name>
</gene>